<feature type="region of interest" description="Disordered" evidence="1">
    <location>
        <begin position="64"/>
        <end position="102"/>
    </location>
</feature>
<proteinExistence type="predicted"/>
<dbReference type="AlphaFoldDB" id="A0AB38TRR7"/>
<evidence type="ECO:0000313" key="2">
    <source>
        <dbReference type="EMBL" id="UWX69358.1"/>
    </source>
</evidence>
<dbReference type="EMBL" id="CP104214">
    <property type="protein sequence ID" value="UWX69358.1"/>
    <property type="molecule type" value="Genomic_DNA"/>
</dbReference>
<name>A0AB38TRR7_BURGA</name>
<accession>A0AB38TRR7</accession>
<organism evidence="2 3">
    <name type="scientific">Burkholderia gladioli</name>
    <name type="common">Pseudomonas marginata</name>
    <name type="synonym">Phytomonas marginata</name>
    <dbReference type="NCBI Taxonomy" id="28095"/>
    <lineage>
        <taxon>Bacteria</taxon>
        <taxon>Pseudomonadati</taxon>
        <taxon>Pseudomonadota</taxon>
        <taxon>Betaproteobacteria</taxon>
        <taxon>Burkholderiales</taxon>
        <taxon>Burkholderiaceae</taxon>
        <taxon>Burkholderia</taxon>
    </lineage>
</organism>
<gene>
    <name evidence="2" type="ORF">NYZ96_14250</name>
</gene>
<dbReference type="Proteomes" id="UP001059745">
    <property type="component" value="Chromosome 1"/>
</dbReference>
<reference evidence="2" key="1">
    <citation type="submission" date="2022-09" db="EMBL/GenBank/DDBJ databases">
        <title>Genomic of Burkholderia gladioli.</title>
        <authorList>
            <person name="Wu H."/>
        </authorList>
    </citation>
    <scope>NUCLEOTIDE SEQUENCE</scope>
    <source>
        <strain evidence="2">ZN-S4</strain>
    </source>
</reference>
<protein>
    <submittedName>
        <fullName evidence="2">Uncharacterized protein</fullName>
    </submittedName>
</protein>
<evidence type="ECO:0000313" key="3">
    <source>
        <dbReference type="Proteomes" id="UP001059745"/>
    </source>
</evidence>
<dbReference type="RefSeq" id="WP_146128369.1">
    <property type="nucleotide sequence ID" value="NZ_CADESY010000020.1"/>
</dbReference>
<sequence>MHPSLDVFFDKRSYDIYLSICFSMPRRERRACRHPGLDRMSAKSGRFGRKIGAMHRVARDIEARVAGGSRRHARPPERGSTINPETRGAGAARFSDGAQAIQ</sequence>
<evidence type="ECO:0000256" key="1">
    <source>
        <dbReference type="SAM" id="MobiDB-lite"/>
    </source>
</evidence>